<feature type="domain" description="C2H2-type" evidence="10">
    <location>
        <begin position="75"/>
        <end position="102"/>
    </location>
</feature>
<keyword evidence="6" id="KW-0238">DNA-binding</keyword>
<dbReference type="PANTHER" id="PTHR24388">
    <property type="entry name" value="ZINC FINGER PROTEIN"/>
    <property type="match status" value="1"/>
</dbReference>
<dbReference type="RefSeq" id="XP_039471593.1">
    <property type="nucleotide sequence ID" value="XM_039615659.1"/>
</dbReference>
<dbReference type="FunFam" id="3.30.160.60:FF:000345">
    <property type="entry name" value="Zinc finger protein Gfi-1"/>
    <property type="match status" value="1"/>
</dbReference>
<reference evidence="11" key="2">
    <citation type="submission" date="2025-08" db="UniProtKB">
        <authorList>
            <consortium name="Ensembl"/>
        </authorList>
    </citation>
    <scope>IDENTIFICATION</scope>
</reference>
<dbReference type="FunFam" id="3.30.160.60:FF:000204">
    <property type="entry name" value="Zinc finger protein 331"/>
    <property type="match status" value="1"/>
</dbReference>
<evidence type="ECO:0000256" key="2">
    <source>
        <dbReference type="ARBA" id="ARBA00022723"/>
    </source>
</evidence>
<dbReference type="FunFam" id="3.30.160.60:FF:000176">
    <property type="entry name" value="zinc finger protein 70"/>
    <property type="match status" value="1"/>
</dbReference>
<dbReference type="RefSeq" id="XP_039471592.1">
    <property type="nucleotide sequence ID" value="XM_039615658.1"/>
</dbReference>
<dbReference type="PANTHER" id="PTHR24388:SF54">
    <property type="entry name" value="PROTEIN ESCARGOT"/>
    <property type="match status" value="1"/>
</dbReference>
<dbReference type="PROSITE" id="PS50157">
    <property type="entry name" value="ZINC_FINGER_C2H2_2"/>
    <property type="match status" value="6"/>
</dbReference>
<evidence type="ECO:0000256" key="3">
    <source>
        <dbReference type="ARBA" id="ARBA00022737"/>
    </source>
</evidence>
<keyword evidence="9" id="KW-1133">Transmembrane helix</keyword>
<dbReference type="InterPro" id="IPR013087">
    <property type="entry name" value="Znf_C2H2_type"/>
</dbReference>
<proteinExistence type="predicted"/>
<dbReference type="SUPFAM" id="SSF57667">
    <property type="entry name" value="beta-beta-alpha zinc fingers"/>
    <property type="match status" value="4"/>
</dbReference>
<evidence type="ECO:0000313" key="11">
    <source>
        <dbReference type="Ensembl" id="ENSOABP00000060509.1"/>
    </source>
</evidence>
<protein>
    <recommendedName>
        <fullName evidence="10">C2H2-type domain-containing protein</fullName>
    </recommendedName>
</protein>
<dbReference type="KEGG" id="oau:120441269"/>
<keyword evidence="12" id="KW-1185">Reference proteome</keyword>
<evidence type="ECO:0000256" key="4">
    <source>
        <dbReference type="ARBA" id="ARBA00022771"/>
    </source>
</evidence>
<keyword evidence="9" id="KW-0472">Membrane</keyword>
<dbReference type="Pfam" id="PF00096">
    <property type="entry name" value="zf-C2H2"/>
    <property type="match status" value="5"/>
</dbReference>
<dbReference type="GeneID" id="120441269"/>
<keyword evidence="5" id="KW-0862">Zinc</keyword>
<evidence type="ECO:0000259" key="10">
    <source>
        <dbReference type="PROSITE" id="PS50157"/>
    </source>
</evidence>
<organism evidence="11 12">
    <name type="scientific">Oreochromis aureus</name>
    <name type="common">Israeli tilapia</name>
    <name type="synonym">Chromis aureus</name>
    <dbReference type="NCBI Taxonomy" id="47969"/>
    <lineage>
        <taxon>Eukaryota</taxon>
        <taxon>Metazoa</taxon>
        <taxon>Chordata</taxon>
        <taxon>Craniata</taxon>
        <taxon>Vertebrata</taxon>
        <taxon>Euteleostomi</taxon>
        <taxon>Actinopterygii</taxon>
        <taxon>Neopterygii</taxon>
        <taxon>Teleostei</taxon>
        <taxon>Neoteleostei</taxon>
        <taxon>Acanthomorphata</taxon>
        <taxon>Ovalentaria</taxon>
        <taxon>Cichlomorphae</taxon>
        <taxon>Cichliformes</taxon>
        <taxon>Cichlidae</taxon>
        <taxon>African cichlids</taxon>
        <taxon>Pseudocrenilabrinae</taxon>
        <taxon>Oreochromini</taxon>
        <taxon>Oreochromis</taxon>
    </lineage>
</organism>
<keyword evidence="4 8" id="KW-0863">Zinc-finger</keyword>
<dbReference type="InterPro" id="IPR036236">
    <property type="entry name" value="Znf_C2H2_sf"/>
</dbReference>
<dbReference type="Gene3D" id="3.30.160.60">
    <property type="entry name" value="Classic Zinc Finger"/>
    <property type="match status" value="6"/>
</dbReference>
<keyword evidence="3" id="KW-0677">Repeat</keyword>
<gene>
    <name evidence="11" type="primary">LOC120441269</name>
</gene>
<evidence type="ECO:0000256" key="9">
    <source>
        <dbReference type="SAM" id="Phobius"/>
    </source>
</evidence>
<reference evidence="11" key="3">
    <citation type="submission" date="2025-09" db="UniProtKB">
        <authorList>
            <consortium name="Ensembl"/>
        </authorList>
    </citation>
    <scope>IDENTIFICATION</scope>
</reference>
<dbReference type="AlphaFoldDB" id="A0AAZ1WYK5"/>
<dbReference type="GO" id="GO:0000981">
    <property type="term" value="F:DNA-binding transcription factor activity, RNA polymerase II-specific"/>
    <property type="evidence" value="ECO:0007669"/>
    <property type="project" value="TreeGrafter"/>
</dbReference>
<reference evidence="12" key="1">
    <citation type="submission" date="2020-03" db="EMBL/GenBank/DDBJ databases">
        <title>Evolution of repeat sequences and sex chromosomes of tilapia species revealed by chromosome-level genomes.</title>
        <authorList>
            <person name="Xu L."/>
            <person name="Tao W."/>
            <person name="Wang D."/>
            <person name="Zhou Q."/>
        </authorList>
    </citation>
    <scope>NUCLEOTIDE SEQUENCE [LARGE SCALE GENOMIC DNA]</scope>
    <source>
        <strain evidence="12">Israel</strain>
    </source>
</reference>
<dbReference type="SMART" id="SM00355">
    <property type="entry name" value="ZnF_C2H2"/>
    <property type="match status" value="6"/>
</dbReference>
<feature type="transmembrane region" description="Helical" evidence="9">
    <location>
        <begin position="281"/>
        <end position="300"/>
    </location>
</feature>
<comment type="subcellular location">
    <subcellularLocation>
        <location evidence="1">Nucleus</location>
    </subcellularLocation>
</comment>
<evidence type="ECO:0000256" key="8">
    <source>
        <dbReference type="PROSITE-ProRule" id="PRU00042"/>
    </source>
</evidence>
<feature type="transmembrane region" description="Helical" evidence="9">
    <location>
        <begin position="217"/>
        <end position="238"/>
    </location>
</feature>
<feature type="domain" description="C2H2-type" evidence="10">
    <location>
        <begin position="187"/>
        <end position="218"/>
    </location>
</feature>
<dbReference type="RefSeq" id="XP_039471590.1">
    <property type="nucleotide sequence ID" value="XM_039615656.1"/>
</dbReference>
<feature type="domain" description="C2H2-type" evidence="10">
    <location>
        <begin position="103"/>
        <end position="130"/>
    </location>
</feature>
<dbReference type="Proteomes" id="UP000472276">
    <property type="component" value="Unassembled WGS sequence"/>
</dbReference>
<dbReference type="RefSeq" id="XP_039471591.1">
    <property type="nucleotide sequence ID" value="XM_039615657.1"/>
</dbReference>
<evidence type="ECO:0000256" key="5">
    <source>
        <dbReference type="ARBA" id="ARBA00022833"/>
    </source>
</evidence>
<evidence type="ECO:0000256" key="6">
    <source>
        <dbReference type="ARBA" id="ARBA00023125"/>
    </source>
</evidence>
<feature type="domain" description="C2H2-type" evidence="10">
    <location>
        <begin position="131"/>
        <end position="158"/>
    </location>
</feature>
<dbReference type="PROSITE" id="PS00028">
    <property type="entry name" value="ZINC_FINGER_C2H2_1"/>
    <property type="match status" value="6"/>
</dbReference>
<evidence type="ECO:0000313" key="12">
    <source>
        <dbReference type="Proteomes" id="UP000472276"/>
    </source>
</evidence>
<dbReference type="InterPro" id="IPR050527">
    <property type="entry name" value="Snail/Krueppel_Znf"/>
</dbReference>
<sequence>MPRCFMVKIRKFFRRMTTIQDENEPVFSASDNQPLRKHCSPTSSDYSCVVCQKVYSTVRGLEVHSRRSHKGKKPFVCILCNKSFGHVVSLRQHMNIHSKEKRFECEVCGKTFNRSFALKRHLIIHSDIRPYPCQYCNKRFHRRSDMKKHTRVHTGEKPHKCEICGNAFSQSSNLITHQWSHSGFKPYHCDICPKGFQRKMALQRHHKRQHGVNSAEFPCIFTVPYFIVFVHIVVYDYLQNYFNTSVTILIRYSGQNENDFISKGFRPFCEANYAASPMYCLFIPTQDYTLFIFLIMYLMLIH</sequence>
<feature type="domain" description="C2H2-type" evidence="10">
    <location>
        <begin position="159"/>
        <end position="186"/>
    </location>
</feature>
<evidence type="ECO:0000256" key="7">
    <source>
        <dbReference type="ARBA" id="ARBA00023242"/>
    </source>
</evidence>
<dbReference type="FunFam" id="3.30.160.60:FF:000100">
    <property type="entry name" value="Zinc finger 45-like"/>
    <property type="match status" value="1"/>
</dbReference>
<keyword evidence="2" id="KW-0479">Metal-binding</keyword>
<keyword evidence="7" id="KW-0539">Nucleus</keyword>
<dbReference type="Ensembl" id="ENSOABT00000078737.1">
    <property type="protein sequence ID" value="ENSOABP00000060509.1"/>
    <property type="gene ID" value="ENSOABG00000026730.1"/>
</dbReference>
<keyword evidence="9" id="KW-0812">Transmembrane</keyword>
<name>A0AAZ1WYK5_OREAU</name>
<dbReference type="GO" id="GO:0005634">
    <property type="term" value="C:nucleus"/>
    <property type="evidence" value="ECO:0007669"/>
    <property type="project" value="UniProtKB-SubCell"/>
</dbReference>
<evidence type="ECO:0000256" key="1">
    <source>
        <dbReference type="ARBA" id="ARBA00004123"/>
    </source>
</evidence>
<accession>A0AAZ1WYK5</accession>
<dbReference type="GO" id="GO:0008270">
    <property type="term" value="F:zinc ion binding"/>
    <property type="evidence" value="ECO:0007669"/>
    <property type="project" value="UniProtKB-KW"/>
</dbReference>
<dbReference type="GO" id="GO:0000978">
    <property type="term" value="F:RNA polymerase II cis-regulatory region sequence-specific DNA binding"/>
    <property type="evidence" value="ECO:0007669"/>
    <property type="project" value="TreeGrafter"/>
</dbReference>
<feature type="domain" description="C2H2-type" evidence="10">
    <location>
        <begin position="46"/>
        <end position="74"/>
    </location>
</feature>
<dbReference type="Pfam" id="PF13912">
    <property type="entry name" value="zf-C2H2_6"/>
    <property type="match status" value="1"/>
</dbReference>